<dbReference type="InterPro" id="IPR028082">
    <property type="entry name" value="Peripla_BP_I"/>
</dbReference>
<dbReference type="Pfam" id="PF13458">
    <property type="entry name" value="Peripla_BP_6"/>
    <property type="match status" value="1"/>
</dbReference>
<accession>A0A212K4A7</accession>
<name>A0A212K4A7_9DELT</name>
<feature type="chain" id="PRO_5013233656" evidence="3">
    <location>
        <begin position="24"/>
        <end position="402"/>
    </location>
</feature>
<dbReference type="CDD" id="cd06340">
    <property type="entry name" value="PBP1_ABC_ligand_binding-like"/>
    <property type="match status" value="1"/>
</dbReference>
<evidence type="ECO:0000313" key="5">
    <source>
        <dbReference type="EMBL" id="SBW06570.1"/>
    </source>
</evidence>
<dbReference type="EMBL" id="FLUQ01000002">
    <property type="protein sequence ID" value="SBW06570.1"/>
    <property type="molecule type" value="Genomic_DNA"/>
</dbReference>
<dbReference type="Gene3D" id="3.40.50.2300">
    <property type="match status" value="2"/>
</dbReference>
<evidence type="ECO:0000256" key="3">
    <source>
        <dbReference type="SAM" id="SignalP"/>
    </source>
</evidence>
<dbReference type="InterPro" id="IPR028081">
    <property type="entry name" value="Leu-bd"/>
</dbReference>
<organism evidence="5">
    <name type="scientific">uncultured delta proteobacterium</name>
    <dbReference type="NCBI Taxonomy" id="34034"/>
    <lineage>
        <taxon>Bacteria</taxon>
        <taxon>Deltaproteobacteria</taxon>
        <taxon>environmental samples</taxon>
    </lineage>
</organism>
<dbReference type="AlphaFoldDB" id="A0A212K4A7"/>
<proteinExistence type="inferred from homology"/>
<evidence type="ECO:0000256" key="2">
    <source>
        <dbReference type="ARBA" id="ARBA00022729"/>
    </source>
</evidence>
<evidence type="ECO:0000259" key="4">
    <source>
        <dbReference type="Pfam" id="PF13458"/>
    </source>
</evidence>
<evidence type="ECO:0000256" key="1">
    <source>
        <dbReference type="ARBA" id="ARBA00010062"/>
    </source>
</evidence>
<dbReference type="SUPFAM" id="SSF53822">
    <property type="entry name" value="Periplasmic binding protein-like I"/>
    <property type="match status" value="1"/>
</dbReference>
<feature type="domain" description="Leucine-binding protein" evidence="4">
    <location>
        <begin position="26"/>
        <end position="376"/>
    </location>
</feature>
<protein>
    <submittedName>
        <fullName evidence="5">Putative Leu/Ile/Val-binding protein homolog 8</fullName>
    </submittedName>
</protein>
<gene>
    <name evidence="5" type="ORF">KL86DPRO_20683</name>
</gene>
<sequence>MRKVLVVAMAGLLLAAFSGTALAAEKVRLGLITPLTGTLSFGGNEVKNGVSLAIEEKKTLFGKEIELVVADAPDSTAAVAEMERLHSREGLNVVFGGYGSALEEAWQKVSEREKKLCLGVVNWSDKLTAGGLKYYYRFAATVSMLSASLVDFLNKEAPAVLKKDKKDIIVVVVNGDLTSYVANPIIADLKKAGYTNITHETYPSDLKDFTSLILKIRRAKPDILIPCQYTADGMAFRRQMVAMDYEPAIAVGGGLIYDQPEFADLGPKGADGILCTSFTNPAMNPNVAPGLREFQEKYTKRFGHPPLTHALSGYAGAQTYLKVLEKAGSLDVDVVRKALAETNIPEGETPAYWGMKFDETGQNVLARQGVVAQWKKGVYTVVWPAKFATDKLELPLKPFSKR</sequence>
<dbReference type="PANTHER" id="PTHR30483">
    <property type="entry name" value="LEUCINE-SPECIFIC-BINDING PROTEIN"/>
    <property type="match status" value="1"/>
</dbReference>
<keyword evidence="2 3" id="KW-0732">Signal</keyword>
<feature type="signal peptide" evidence="3">
    <location>
        <begin position="1"/>
        <end position="23"/>
    </location>
</feature>
<comment type="similarity">
    <text evidence="1">Belongs to the leucine-binding protein family.</text>
</comment>
<dbReference type="InterPro" id="IPR051010">
    <property type="entry name" value="BCAA_transport"/>
</dbReference>
<reference evidence="5" key="1">
    <citation type="submission" date="2016-04" db="EMBL/GenBank/DDBJ databases">
        <authorList>
            <person name="Evans L.H."/>
            <person name="Alamgir A."/>
            <person name="Owens N."/>
            <person name="Weber N.D."/>
            <person name="Virtaneva K."/>
            <person name="Barbian K."/>
            <person name="Babar A."/>
            <person name="Rosenke K."/>
        </authorList>
    </citation>
    <scope>NUCLEOTIDE SEQUENCE</scope>
    <source>
        <strain evidence="5">86</strain>
    </source>
</reference>